<evidence type="ECO:0000256" key="5">
    <source>
        <dbReference type="PROSITE-ProRule" id="PRU00277"/>
    </source>
</evidence>
<organism evidence="7 8">
    <name type="scientific">Ancylostoma duodenale</name>
    <dbReference type="NCBI Taxonomy" id="51022"/>
    <lineage>
        <taxon>Eukaryota</taxon>
        <taxon>Metazoa</taxon>
        <taxon>Ecdysozoa</taxon>
        <taxon>Nematoda</taxon>
        <taxon>Chromadorea</taxon>
        <taxon>Rhabditida</taxon>
        <taxon>Rhabditina</taxon>
        <taxon>Rhabditomorpha</taxon>
        <taxon>Strongyloidea</taxon>
        <taxon>Ancylostomatidae</taxon>
        <taxon>Ancylostomatinae</taxon>
        <taxon>Ancylostoma</taxon>
    </lineage>
</organism>
<dbReference type="PROSITE" id="PS50059">
    <property type="entry name" value="FKBP_PPIASE"/>
    <property type="match status" value="1"/>
</dbReference>
<evidence type="ECO:0000313" key="8">
    <source>
        <dbReference type="Proteomes" id="UP000054047"/>
    </source>
</evidence>
<dbReference type="InterPro" id="IPR044609">
    <property type="entry name" value="FKBP2/11"/>
</dbReference>
<dbReference type="GO" id="GO:0005783">
    <property type="term" value="C:endoplasmic reticulum"/>
    <property type="evidence" value="ECO:0007669"/>
    <property type="project" value="TreeGrafter"/>
</dbReference>
<protein>
    <recommendedName>
        <fullName evidence="2 5">peptidylprolyl isomerase</fullName>
        <ecNumber evidence="2 5">5.2.1.8</ecNumber>
    </recommendedName>
</protein>
<dbReference type="EC" id="5.2.1.8" evidence="2 5"/>
<dbReference type="Gene3D" id="3.10.50.40">
    <property type="match status" value="1"/>
</dbReference>
<evidence type="ECO:0000256" key="1">
    <source>
        <dbReference type="ARBA" id="ARBA00000971"/>
    </source>
</evidence>
<dbReference type="InterPro" id="IPR046357">
    <property type="entry name" value="PPIase_dom_sf"/>
</dbReference>
<keyword evidence="4 5" id="KW-0413">Isomerase</keyword>
<dbReference type="OrthoDB" id="77911at2759"/>
<evidence type="ECO:0000256" key="2">
    <source>
        <dbReference type="ARBA" id="ARBA00013194"/>
    </source>
</evidence>
<proteinExistence type="predicted"/>
<comment type="catalytic activity">
    <reaction evidence="1 5">
        <text>[protein]-peptidylproline (omega=180) = [protein]-peptidylproline (omega=0)</text>
        <dbReference type="Rhea" id="RHEA:16237"/>
        <dbReference type="Rhea" id="RHEA-COMP:10747"/>
        <dbReference type="Rhea" id="RHEA-COMP:10748"/>
        <dbReference type="ChEBI" id="CHEBI:83833"/>
        <dbReference type="ChEBI" id="CHEBI:83834"/>
        <dbReference type="EC" id="5.2.1.8"/>
    </reaction>
</comment>
<dbReference type="PANTHER" id="PTHR45779">
    <property type="entry name" value="PEPTIDYLPROLYL ISOMERASE"/>
    <property type="match status" value="1"/>
</dbReference>
<evidence type="ECO:0000256" key="3">
    <source>
        <dbReference type="ARBA" id="ARBA00023110"/>
    </source>
</evidence>
<keyword evidence="3 5" id="KW-0697">Rotamase</keyword>
<accession>A0A0C2DEF2</accession>
<evidence type="ECO:0000313" key="7">
    <source>
        <dbReference type="EMBL" id="KIH68323.1"/>
    </source>
</evidence>
<keyword evidence="8" id="KW-1185">Reference proteome</keyword>
<evidence type="ECO:0000256" key="4">
    <source>
        <dbReference type="ARBA" id="ARBA00023235"/>
    </source>
</evidence>
<dbReference type="Pfam" id="PF00254">
    <property type="entry name" value="FKBP_C"/>
    <property type="match status" value="1"/>
</dbReference>
<dbReference type="SUPFAM" id="SSF54534">
    <property type="entry name" value="FKBP-like"/>
    <property type="match status" value="1"/>
</dbReference>
<dbReference type="PANTHER" id="PTHR45779:SF7">
    <property type="entry name" value="PEPTIDYLPROLYL ISOMERASE"/>
    <property type="match status" value="1"/>
</dbReference>
<gene>
    <name evidence="7" type="ORF">ANCDUO_01348</name>
</gene>
<dbReference type="EMBL" id="KN726407">
    <property type="protein sequence ID" value="KIH68323.1"/>
    <property type="molecule type" value="Genomic_DNA"/>
</dbReference>
<dbReference type="AlphaFoldDB" id="A0A0C2DEF2"/>
<dbReference type="GO" id="GO:0003755">
    <property type="term" value="F:peptidyl-prolyl cis-trans isomerase activity"/>
    <property type="evidence" value="ECO:0007669"/>
    <property type="project" value="UniProtKB-KW"/>
</dbReference>
<dbReference type="Proteomes" id="UP000054047">
    <property type="component" value="Unassembled WGS sequence"/>
</dbReference>
<evidence type="ECO:0000259" key="6">
    <source>
        <dbReference type="PROSITE" id="PS50059"/>
    </source>
</evidence>
<dbReference type="InterPro" id="IPR001179">
    <property type="entry name" value="PPIase_FKBP_dom"/>
</dbReference>
<name>A0A0C2DEF2_9BILA</name>
<sequence length="63" mass="6930">MALGTVIKGWDQGLLNMCVGERRILTIPAHLAYGERGSPPKIPANAPLKFDVELMKIDRKGEL</sequence>
<feature type="domain" description="PPIase FKBP-type" evidence="6">
    <location>
        <begin position="1"/>
        <end position="58"/>
    </location>
</feature>
<reference evidence="7 8" key="1">
    <citation type="submission" date="2013-12" db="EMBL/GenBank/DDBJ databases">
        <title>Draft genome of the parsitic nematode Ancylostoma duodenale.</title>
        <authorList>
            <person name="Mitreva M."/>
        </authorList>
    </citation>
    <scope>NUCLEOTIDE SEQUENCE [LARGE SCALE GENOMIC DNA]</scope>
    <source>
        <strain evidence="7 8">Zhejiang</strain>
    </source>
</reference>